<evidence type="ECO:0000313" key="1">
    <source>
        <dbReference type="EMBL" id="CAF1631352.1"/>
    </source>
</evidence>
<dbReference type="Proteomes" id="UP000663828">
    <property type="component" value="Unassembled WGS sequence"/>
</dbReference>
<keyword evidence="2" id="KW-1185">Reference proteome</keyword>
<comment type="caution">
    <text evidence="1">The sequence shown here is derived from an EMBL/GenBank/DDBJ whole genome shotgun (WGS) entry which is preliminary data.</text>
</comment>
<organism evidence="1 2">
    <name type="scientific">Adineta ricciae</name>
    <name type="common">Rotifer</name>
    <dbReference type="NCBI Taxonomy" id="249248"/>
    <lineage>
        <taxon>Eukaryota</taxon>
        <taxon>Metazoa</taxon>
        <taxon>Spiralia</taxon>
        <taxon>Gnathifera</taxon>
        <taxon>Rotifera</taxon>
        <taxon>Eurotatoria</taxon>
        <taxon>Bdelloidea</taxon>
        <taxon>Adinetida</taxon>
        <taxon>Adinetidae</taxon>
        <taxon>Adineta</taxon>
    </lineage>
</organism>
<evidence type="ECO:0000313" key="2">
    <source>
        <dbReference type="Proteomes" id="UP000663828"/>
    </source>
</evidence>
<feature type="non-terminal residue" evidence="1">
    <location>
        <position position="26"/>
    </location>
</feature>
<protein>
    <submittedName>
        <fullName evidence="1">Uncharacterized protein</fullName>
    </submittedName>
</protein>
<dbReference type="EMBL" id="CAJNOR010008301">
    <property type="protein sequence ID" value="CAF1631352.1"/>
    <property type="molecule type" value="Genomic_DNA"/>
</dbReference>
<name>A0A816D3W4_ADIRI</name>
<accession>A0A816D3W4</accession>
<proteinExistence type="predicted"/>
<reference evidence="1" key="1">
    <citation type="submission" date="2021-02" db="EMBL/GenBank/DDBJ databases">
        <authorList>
            <person name="Nowell W R."/>
        </authorList>
    </citation>
    <scope>NUCLEOTIDE SEQUENCE</scope>
</reference>
<gene>
    <name evidence="1" type="ORF">XAT740_LOCUS51708</name>
</gene>
<sequence length="26" mass="2991">MQSNGKHNHLVQLEEIGVKLFQEALK</sequence>
<dbReference type="AlphaFoldDB" id="A0A816D3W4"/>